<sequence length="342" mass="35976">MTISTQKNRVGADEFTISRATTSPMVAAINTPEVITAKVVAADGTAAPAGTDVTWTTTAGNEDALSATTSKTDALGIAKVTVTSAYEGIVPVKASVGSSYKLAAARYQSGNVTAPYVLGSLDGDIDEYDLKNDIVVKVPKYNNEAIGDSIIFYWDNVHHTSIDITAKNLNSVISINITQTFPPACLIDGKYQLFYEHIDSNQNIAVSKPCAVTVTGGTLPASLPEPTFPEATTGTININKARSDGGTPIDMTYLKMTAGDILHVVWEGYSESNINLPDSNYEVDHVVTADEVTAKLASEVIPTANIMAIPTGSAQAYYKLTPVSGGDTATSVVAEVNVDTQA</sequence>
<name>A0A502GUW8_9GAMM</name>
<dbReference type="Pfam" id="PF02369">
    <property type="entry name" value="Big_1"/>
    <property type="match status" value="1"/>
</dbReference>
<dbReference type="AlphaFoldDB" id="A0A502GUW8"/>
<evidence type="ECO:0000256" key="1">
    <source>
        <dbReference type="ARBA" id="ARBA00010116"/>
    </source>
</evidence>
<dbReference type="InterPro" id="IPR008964">
    <property type="entry name" value="Invasin/intimin_cell_adhesion"/>
</dbReference>
<reference evidence="3 4" key="1">
    <citation type="journal article" date="2019" name="Environ. Microbiol.">
        <title>Species interactions and distinct microbial communities in high Arctic permafrost affected cryosols are associated with the CH4 and CO2 gas fluxes.</title>
        <authorList>
            <person name="Altshuler I."/>
            <person name="Hamel J."/>
            <person name="Turney S."/>
            <person name="Magnuson E."/>
            <person name="Levesque R."/>
            <person name="Greer C."/>
            <person name="Whyte L.G."/>
        </authorList>
    </citation>
    <scope>NUCLEOTIDE SEQUENCE [LARGE SCALE GENOMIC DNA]</scope>
    <source>
        <strain evidence="3 4">E4</strain>
    </source>
</reference>
<dbReference type="InterPro" id="IPR003344">
    <property type="entry name" value="Big_1_dom"/>
</dbReference>
<dbReference type="OrthoDB" id="6624930at2"/>
<proteinExistence type="inferred from homology"/>
<comment type="caution">
    <text evidence="3">The sequence shown here is derived from an EMBL/GenBank/DDBJ whole genome shotgun (WGS) entry which is preliminary data.</text>
</comment>
<evidence type="ECO:0000313" key="3">
    <source>
        <dbReference type="EMBL" id="TPG65020.1"/>
    </source>
</evidence>
<dbReference type="Proteomes" id="UP000317663">
    <property type="component" value="Unassembled WGS sequence"/>
</dbReference>
<evidence type="ECO:0000259" key="2">
    <source>
        <dbReference type="Pfam" id="PF02369"/>
    </source>
</evidence>
<dbReference type="InterPro" id="IPR013783">
    <property type="entry name" value="Ig-like_fold"/>
</dbReference>
<feature type="domain" description="Big-1" evidence="2">
    <location>
        <begin position="31"/>
        <end position="99"/>
    </location>
</feature>
<accession>A0A502GUW8</accession>
<evidence type="ECO:0000313" key="4">
    <source>
        <dbReference type="Proteomes" id="UP000317663"/>
    </source>
</evidence>
<dbReference type="EMBL" id="RCZD01000001">
    <property type="protein sequence ID" value="TPG65020.1"/>
    <property type="molecule type" value="Genomic_DNA"/>
</dbReference>
<comment type="similarity">
    <text evidence="1">Belongs to the intimin/invasin family.</text>
</comment>
<gene>
    <name evidence="3" type="ORF">EAH77_01900</name>
</gene>
<keyword evidence="4" id="KW-1185">Reference proteome</keyword>
<protein>
    <recommendedName>
        <fullName evidence="2">Big-1 domain-containing protein</fullName>
    </recommendedName>
</protein>
<dbReference type="SUPFAM" id="SSF49373">
    <property type="entry name" value="Invasin/intimin cell-adhesion fragments"/>
    <property type="match status" value="1"/>
</dbReference>
<organism evidence="3 4">
    <name type="scientific">Ewingella americana</name>
    <dbReference type="NCBI Taxonomy" id="41202"/>
    <lineage>
        <taxon>Bacteria</taxon>
        <taxon>Pseudomonadati</taxon>
        <taxon>Pseudomonadota</taxon>
        <taxon>Gammaproteobacteria</taxon>
        <taxon>Enterobacterales</taxon>
        <taxon>Yersiniaceae</taxon>
        <taxon>Ewingella</taxon>
    </lineage>
</organism>
<dbReference type="RefSeq" id="WP_140470101.1">
    <property type="nucleotide sequence ID" value="NZ_RCZD01000001.1"/>
</dbReference>
<dbReference type="Gene3D" id="2.60.40.10">
    <property type="entry name" value="Immunoglobulins"/>
    <property type="match status" value="1"/>
</dbReference>